<name>A0A9P8MZJ2_9HYPO</name>
<evidence type="ECO:0000313" key="4">
    <source>
        <dbReference type="EMBL" id="KAH0964165.1"/>
    </source>
</evidence>
<dbReference type="EMBL" id="JAIZPD010000004">
    <property type="protein sequence ID" value="KAH0964165.1"/>
    <property type="molecule type" value="Genomic_DNA"/>
</dbReference>
<dbReference type="OrthoDB" id="5396311at2759"/>
<dbReference type="Pfam" id="PF03221">
    <property type="entry name" value="HTH_Tnp_Tc5"/>
    <property type="match status" value="1"/>
</dbReference>
<evidence type="ECO:0000313" key="5">
    <source>
        <dbReference type="Proteomes" id="UP000824596"/>
    </source>
</evidence>
<keyword evidence="1 4" id="KW-0238">DNA-binding</keyword>
<organism evidence="4 5">
    <name type="scientific">Hirsutella rhossiliensis</name>
    <dbReference type="NCBI Taxonomy" id="111463"/>
    <lineage>
        <taxon>Eukaryota</taxon>
        <taxon>Fungi</taxon>
        <taxon>Dikarya</taxon>
        <taxon>Ascomycota</taxon>
        <taxon>Pezizomycotina</taxon>
        <taxon>Sordariomycetes</taxon>
        <taxon>Hypocreomycetidae</taxon>
        <taxon>Hypocreales</taxon>
        <taxon>Ophiocordycipitaceae</taxon>
        <taxon>Hirsutella</taxon>
    </lineage>
</organism>
<evidence type="ECO:0000256" key="1">
    <source>
        <dbReference type="ARBA" id="ARBA00023125"/>
    </source>
</evidence>
<sequence length="143" mass="15861">MPHISKYTENQLQEALVAIKNGMPQLCASRKWGIPRTTLQSRLKGALPMKEAKEAYQRLSQEQEKHLCDWVLAQAALGLPPTHHQLKEFAGRILIAGGDPRPLGINWVSGFLARNPEVSTIKGKALESARVNGASVARIKERF</sequence>
<feature type="domain" description="HTH CENPB-type" evidence="3">
    <location>
        <begin position="51"/>
        <end position="121"/>
    </location>
</feature>
<keyword evidence="2" id="KW-0539">Nucleus</keyword>
<dbReference type="InterPro" id="IPR009057">
    <property type="entry name" value="Homeodomain-like_sf"/>
</dbReference>
<gene>
    <name evidence="4" type="ORF">HRG_04593</name>
</gene>
<protein>
    <submittedName>
        <fullName evidence="4">Tc5 transposase DNA-binding domain-containing protein</fullName>
    </submittedName>
</protein>
<accession>A0A9P8MZJ2</accession>
<dbReference type="AlphaFoldDB" id="A0A9P8MZJ2"/>
<reference evidence="4" key="1">
    <citation type="submission" date="2021-09" db="EMBL/GenBank/DDBJ databases">
        <title>A high-quality genome of the endoparasitic fungus Hirsutella rhossiliensis with a comparison of Hirsutella genomes reveals transposable elements contributing to genome size variation.</title>
        <authorList>
            <person name="Lin R."/>
            <person name="Jiao Y."/>
            <person name="Sun X."/>
            <person name="Ling J."/>
            <person name="Xie B."/>
            <person name="Cheng X."/>
        </authorList>
    </citation>
    <scope>NUCLEOTIDE SEQUENCE</scope>
    <source>
        <strain evidence="4">HR02</strain>
    </source>
</reference>
<dbReference type="SUPFAM" id="SSF46689">
    <property type="entry name" value="Homeodomain-like"/>
    <property type="match status" value="1"/>
</dbReference>
<dbReference type="RefSeq" id="XP_044721678.1">
    <property type="nucleotide sequence ID" value="XM_044863064.1"/>
</dbReference>
<dbReference type="GeneID" id="68353722"/>
<dbReference type="InterPro" id="IPR006600">
    <property type="entry name" value="HTH_CenpB_DNA-bd_dom"/>
</dbReference>
<keyword evidence="5" id="KW-1185">Reference proteome</keyword>
<dbReference type="Gene3D" id="1.10.10.60">
    <property type="entry name" value="Homeodomain-like"/>
    <property type="match status" value="1"/>
</dbReference>
<comment type="caution">
    <text evidence="4">The sequence shown here is derived from an EMBL/GenBank/DDBJ whole genome shotgun (WGS) entry which is preliminary data.</text>
</comment>
<evidence type="ECO:0000256" key="2">
    <source>
        <dbReference type="ARBA" id="ARBA00023242"/>
    </source>
</evidence>
<dbReference type="SMART" id="SM00674">
    <property type="entry name" value="CENPB"/>
    <property type="match status" value="1"/>
</dbReference>
<dbReference type="InterPro" id="IPR007889">
    <property type="entry name" value="HTH_Psq"/>
</dbReference>
<proteinExistence type="predicted"/>
<dbReference type="PROSITE" id="PS51253">
    <property type="entry name" value="HTH_CENPB"/>
    <property type="match status" value="1"/>
</dbReference>
<dbReference type="Proteomes" id="UP000824596">
    <property type="component" value="Unassembled WGS sequence"/>
</dbReference>
<dbReference type="Pfam" id="PF05225">
    <property type="entry name" value="HTH_psq"/>
    <property type="match status" value="1"/>
</dbReference>
<dbReference type="GO" id="GO:0003677">
    <property type="term" value="F:DNA binding"/>
    <property type="evidence" value="ECO:0007669"/>
    <property type="project" value="UniProtKB-KW"/>
</dbReference>
<evidence type="ECO:0000259" key="3">
    <source>
        <dbReference type="PROSITE" id="PS51253"/>
    </source>
</evidence>